<evidence type="ECO:0000256" key="4">
    <source>
        <dbReference type="ARBA" id="ARBA00023082"/>
    </source>
</evidence>
<accession>A0A4P6MW96</accession>
<dbReference type="GO" id="GO:0016987">
    <property type="term" value="F:sigma factor activity"/>
    <property type="evidence" value="ECO:0007669"/>
    <property type="project" value="UniProtKB-KW"/>
</dbReference>
<dbReference type="InterPro" id="IPR007624">
    <property type="entry name" value="RNA_pol_sigma70_r3"/>
</dbReference>
<dbReference type="Proteomes" id="UP000290408">
    <property type="component" value="Chromosome"/>
</dbReference>
<dbReference type="SUPFAM" id="SSF88659">
    <property type="entry name" value="Sigma3 and sigma4 domains of RNA polymerase sigma factors"/>
    <property type="match status" value="2"/>
</dbReference>
<dbReference type="GO" id="GO:0030435">
    <property type="term" value="P:sporulation resulting in formation of a cellular spore"/>
    <property type="evidence" value="ECO:0007669"/>
    <property type="project" value="UniProtKB-KW"/>
</dbReference>
<dbReference type="InterPro" id="IPR013324">
    <property type="entry name" value="RNA_pol_sigma_r3/r4-like"/>
</dbReference>
<reference evidence="8 9" key="1">
    <citation type="submission" date="2019-02" db="EMBL/GenBank/DDBJ databases">
        <title>Genomic data mining of an Antarctic deep-sea actinobacterium, Janibacterlimosus P3-3-X1.</title>
        <authorList>
            <person name="Liao L."/>
            <person name="Chen B."/>
        </authorList>
    </citation>
    <scope>NUCLEOTIDE SEQUENCE [LARGE SCALE GENOMIC DNA]</scope>
    <source>
        <strain evidence="8 9">P3-3-X1</strain>
    </source>
</reference>
<evidence type="ECO:0000256" key="5">
    <source>
        <dbReference type="ARBA" id="ARBA00023125"/>
    </source>
</evidence>
<dbReference type="InterPro" id="IPR014284">
    <property type="entry name" value="RNA_pol_sigma-70_dom"/>
</dbReference>
<dbReference type="EMBL" id="CP036164">
    <property type="protein sequence ID" value="QBF46117.1"/>
    <property type="molecule type" value="Genomic_DNA"/>
</dbReference>
<dbReference type="PANTHER" id="PTHR30385:SF4">
    <property type="entry name" value="RNA POLYMERASE SIGMA-E FACTOR"/>
    <property type="match status" value="1"/>
</dbReference>
<organism evidence="8 9">
    <name type="scientific">Janibacter limosus</name>
    <dbReference type="NCBI Taxonomy" id="53458"/>
    <lineage>
        <taxon>Bacteria</taxon>
        <taxon>Bacillati</taxon>
        <taxon>Actinomycetota</taxon>
        <taxon>Actinomycetes</taxon>
        <taxon>Micrococcales</taxon>
        <taxon>Intrasporangiaceae</taxon>
        <taxon>Janibacter</taxon>
    </lineage>
</organism>
<dbReference type="SUPFAM" id="SSF88946">
    <property type="entry name" value="Sigma2 domain of RNA polymerase sigma factors"/>
    <property type="match status" value="1"/>
</dbReference>
<keyword evidence="3" id="KW-0805">Transcription regulation</keyword>
<evidence type="ECO:0000256" key="6">
    <source>
        <dbReference type="ARBA" id="ARBA00023163"/>
    </source>
</evidence>
<evidence type="ECO:0000313" key="9">
    <source>
        <dbReference type="Proteomes" id="UP000290408"/>
    </source>
</evidence>
<keyword evidence="6" id="KW-0804">Transcription</keyword>
<keyword evidence="4" id="KW-0731">Sigma factor</keyword>
<dbReference type="InterPro" id="IPR000943">
    <property type="entry name" value="RNA_pol_sigma70"/>
</dbReference>
<dbReference type="AlphaFoldDB" id="A0A4P6MW96"/>
<dbReference type="InterPro" id="IPR013325">
    <property type="entry name" value="RNA_pol_sigma_r2"/>
</dbReference>
<dbReference type="InterPro" id="IPR007627">
    <property type="entry name" value="RNA_pol_sigma70_r2"/>
</dbReference>
<dbReference type="CDD" id="cd06171">
    <property type="entry name" value="Sigma70_r4"/>
    <property type="match status" value="1"/>
</dbReference>
<evidence type="ECO:0000259" key="7">
    <source>
        <dbReference type="PROSITE" id="PS50943"/>
    </source>
</evidence>
<keyword evidence="5" id="KW-0238">DNA-binding</keyword>
<dbReference type="Gene3D" id="1.20.140.160">
    <property type="match status" value="1"/>
</dbReference>
<dbReference type="InterPro" id="IPR001387">
    <property type="entry name" value="Cro/C1-type_HTH"/>
</dbReference>
<dbReference type="KEGG" id="jli:EXU32_07510"/>
<protein>
    <submittedName>
        <fullName evidence="8">Sigma-70 family RNA polymerase sigma factor</fullName>
    </submittedName>
</protein>
<name>A0A4P6MW96_9MICO</name>
<sequence>MSTMSHSVHESRDQEAAELLTRAYEQSDAAEASRLREQVVVRNRGLALALARRFEGRGIESEDLEQVAMLGLVLAARRYRPDRGHGFTAFAVPTINGELKRYFRDHGWAVRPPRGLQELHHDVRDAIGHLRQEKQREVDDVEVAEELGVDVEAVRDARAAGERYRSSSLDVPVGAESSMPLADTLSSDEDPYTRSVTLISLRAAMKDLDARERRIISLRFGADLTQKEIGERIGVSQMQVSRILTSICTRLRTRIEA</sequence>
<gene>
    <name evidence="8" type="ORF">EXU32_07510</name>
</gene>
<dbReference type="PROSITE" id="PS50943">
    <property type="entry name" value="HTH_CROC1"/>
    <property type="match status" value="1"/>
</dbReference>
<evidence type="ECO:0000256" key="2">
    <source>
        <dbReference type="ARBA" id="ARBA00022969"/>
    </source>
</evidence>
<dbReference type="GO" id="GO:0006352">
    <property type="term" value="P:DNA-templated transcription initiation"/>
    <property type="evidence" value="ECO:0007669"/>
    <property type="project" value="InterPro"/>
</dbReference>
<dbReference type="Gene3D" id="1.20.120.1810">
    <property type="match status" value="1"/>
</dbReference>
<keyword evidence="9" id="KW-1185">Reference proteome</keyword>
<evidence type="ECO:0000256" key="3">
    <source>
        <dbReference type="ARBA" id="ARBA00023015"/>
    </source>
</evidence>
<keyword evidence="2" id="KW-0749">Sporulation</keyword>
<dbReference type="Pfam" id="PF04545">
    <property type="entry name" value="Sigma70_r4"/>
    <property type="match status" value="1"/>
</dbReference>
<evidence type="ECO:0000256" key="1">
    <source>
        <dbReference type="ARBA" id="ARBA00007788"/>
    </source>
</evidence>
<dbReference type="PRINTS" id="PR00046">
    <property type="entry name" value="SIGMA70FCT"/>
</dbReference>
<comment type="similarity">
    <text evidence="1">Belongs to the sigma-70 factor family.</text>
</comment>
<feature type="domain" description="HTH cro/C1-type" evidence="7">
    <location>
        <begin position="215"/>
        <end position="243"/>
    </location>
</feature>
<dbReference type="Pfam" id="PF04542">
    <property type="entry name" value="Sigma70_r2"/>
    <property type="match status" value="1"/>
</dbReference>
<dbReference type="NCBIfam" id="TIGR02937">
    <property type="entry name" value="sigma70-ECF"/>
    <property type="match status" value="1"/>
</dbReference>
<evidence type="ECO:0000313" key="8">
    <source>
        <dbReference type="EMBL" id="QBF46117.1"/>
    </source>
</evidence>
<dbReference type="PANTHER" id="PTHR30385">
    <property type="entry name" value="SIGMA FACTOR F FLAGELLAR"/>
    <property type="match status" value="1"/>
</dbReference>
<dbReference type="Pfam" id="PF04539">
    <property type="entry name" value="Sigma70_r3"/>
    <property type="match status" value="1"/>
</dbReference>
<dbReference type="OrthoDB" id="9804285at2"/>
<dbReference type="InterPro" id="IPR007630">
    <property type="entry name" value="RNA_pol_sigma70_r4"/>
</dbReference>
<dbReference type="GO" id="GO:0003677">
    <property type="term" value="F:DNA binding"/>
    <property type="evidence" value="ECO:0007669"/>
    <property type="project" value="UniProtKB-KW"/>
</dbReference>
<proteinExistence type="inferred from homology"/>